<dbReference type="PATRIC" id="fig|35806.4.peg.4229"/>
<evidence type="ECO:0000313" key="3">
    <source>
        <dbReference type="EMBL" id="BAQ71245.1"/>
    </source>
</evidence>
<dbReference type="RefSeq" id="WP_060833375.1">
    <property type="nucleotide sequence ID" value="NZ_JAKCFE010000031.1"/>
</dbReference>
<organism evidence="2 4">
    <name type="scientific">Rhodovulum sulfidophilum</name>
    <name type="common">Rhodobacter sulfidophilus</name>
    <dbReference type="NCBI Taxonomy" id="35806"/>
    <lineage>
        <taxon>Bacteria</taxon>
        <taxon>Pseudomonadati</taxon>
        <taxon>Pseudomonadota</taxon>
        <taxon>Alphaproteobacteria</taxon>
        <taxon>Rhodobacterales</taxon>
        <taxon>Paracoccaceae</taxon>
        <taxon>Rhodovulum</taxon>
    </lineage>
</organism>
<protein>
    <submittedName>
        <fullName evidence="2">Uncharacterized protein</fullName>
    </submittedName>
</protein>
<proteinExistence type="predicted"/>
<feature type="transmembrane region" description="Helical" evidence="1">
    <location>
        <begin position="41"/>
        <end position="59"/>
    </location>
</feature>
<dbReference type="KEGG" id="rsu:NHU_00043"/>
<keyword evidence="1" id="KW-1133">Transmembrane helix</keyword>
<evidence type="ECO:0000256" key="1">
    <source>
        <dbReference type="SAM" id="Phobius"/>
    </source>
</evidence>
<name>A0A0D6AX91_RHOSU</name>
<keyword evidence="1" id="KW-0472">Membrane</keyword>
<dbReference type="EMBL" id="AP014800">
    <property type="protein sequence ID" value="BAQ71245.1"/>
    <property type="molecule type" value="Genomic_DNA"/>
</dbReference>
<dbReference type="Proteomes" id="UP000064912">
    <property type="component" value="Chromosome"/>
</dbReference>
<sequence length="60" mass="6379">MLEILVLIIVLILVFAILSHGISGTIEGAKKTIRTKDWRGAAMRGGAVVVILIVAYVFAG</sequence>
<feature type="transmembrane region" description="Helical" evidence="1">
    <location>
        <begin position="6"/>
        <end position="29"/>
    </location>
</feature>
<dbReference type="KEGG" id="rsu:NHU_04123"/>
<keyword evidence="1" id="KW-0812">Transmembrane</keyword>
<dbReference type="AlphaFoldDB" id="A0A0D6AX91"/>
<dbReference type="EMBL" id="AP014800">
    <property type="protein sequence ID" value="BAQ67215.1"/>
    <property type="molecule type" value="Genomic_DNA"/>
</dbReference>
<evidence type="ECO:0000313" key="4">
    <source>
        <dbReference type="Proteomes" id="UP000064912"/>
    </source>
</evidence>
<accession>A0A0D6AX91</accession>
<gene>
    <name evidence="2" type="ORF">NHU_00043</name>
    <name evidence="3" type="ORF">NHU_04123</name>
</gene>
<evidence type="ECO:0000313" key="2">
    <source>
        <dbReference type="EMBL" id="BAQ67215.1"/>
    </source>
</evidence>
<reference evidence="2 4" key="1">
    <citation type="submission" date="2015-02" db="EMBL/GenBank/DDBJ databases">
        <title>Genome sequene of Rhodovulum sulfidophilum DSM 2351.</title>
        <authorList>
            <person name="Nagao N."/>
        </authorList>
    </citation>
    <scope>NUCLEOTIDE SEQUENCE [LARGE SCALE GENOMIC DNA]</scope>
    <source>
        <strain evidence="2 4">DSM 2351</strain>
    </source>
</reference>